<dbReference type="InterPro" id="IPR005814">
    <property type="entry name" value="Aminotrans_3"/>
</dbReference>
<dbReference type="GO" id="GO:0030170">
    <property type="term" value="F:pyridoxal phosphate binding"/>
    <property type="evidence" value="ECO:0007669"/>
    <property type="project" value="InterPro"/>
</dbReference>
<organism evidence="8">
    <name type="scientific">marine sediment metagenome</name>
    <dbReference type="NCBI Taxonomy" id="412755"/>
    <lineage>
        <taxon>unclassified sequences</taxon>
        <taxon>metagenomes</taxon>
        <taxon>ecological metagenomes</taxon>
    </lineage>
</organism>
<dbReference type="GO" id="GO:0042802">
    <property type="term" value="F:identical protein binding"/>
    <property type="evidence" value="ECO:0007669"/>
    <property type="project" value="TreeGrafter"/>
</dbReference>
<dbReference type="InterPro" id="IPR049704">
    <property type="entry name" value="Aminotrans_3_PPA_site"/>
</dbReference>
<evidence type="ECO:0000256" key="3">
    <source>
        <dbReference type="ARBA" id="ARBA00012924"/>
    </source>
</evidence>
<evidence type="ECO:0000256" key="2">
    <source>
        <dbReference type="ARBA" id="ARBA00004998"/>
    </source>
</evidence>
<dbReference type="EC" id="2.6.1.13" evidence="3"/>
<evidence type="ECO:0000256" key="7">
    <source>
        <dbReference type="ARBA" id="ARBA00030587"/>
    </source>
</evidence>
<dbReference type="GO" id="GO:0004587">
    <property type="term" value="F:ornithine aminotransferase activity"/>
    <property type="evidence" value="ECO:0007669"/>
    <property type="project" value="UniProtKB-EC"/>
</dbReference>
<dbReference type="AlphaFoldDB" id="A0A0F9NSU1"/>
<dbReference type="CDD" id="cd00610">
    <property type="entry name" value="OAT_like"/>
    <property type="match status" value="1"/>
</dbReference>
<dbReference type="InterPro" id="IPR015424">
    <property type="entry name" value="PyrdxlP-dep_Trfase"/>
</dbReference>
<dbReference type="PANTHER" id="PTHR11986:SF18">
    <property type="entry name" value="ORNITHINE AMINOTRANSFERASE, MITOCHONDRIAL"/>
    <property type="match status" value="1"/>
</dbReference>
<sequence>MPTSKEFIDMDGKYGAHNYHPIPVVITRAEGVWVYDPEGKKYLDCLSAYSSQNAGHCHPEIVATLKEQASIVTLTSRAFHNDKMGPFLKMLAEVVGPHLNDPNNSGIMSLPMNTGTEAVSTGLKIARAWGYIKKKIPKNEAKIIVCRDNFHGRTITIAGFSSDISAVRYYGNFGPYTPGFIIIPYGDAEELENTILETGPEKIAAFLFEPIQGEAGVKIPPPGYLKKVREICTKYNVLMVLDEIQTGFCRTGKFFACDHENVKPDMLLLGKALGGGVYPVSACVTTQDIVGPDVIPPGTHGSTFGGNPLGAAIAMKSIDIHLRENLAERAKEMGNYFLKRLNEIAEKKTKIPIKEIRGKGLLIAIEFREDARHIVEELKNNGILAKDTHSTTIRFAPPLVITKDDIDWAIGIIEKILVKN</sequence>
<name>A0A0F9NSU1_9ZZZZ</name>
<dbReference type="PROSITE" id="PS00600">
    <property type="entry name" value="AA_TRANSFER_CLASS_3"/>
    <property type="match status" value="1"/>
</dbReference>
<evidence type="ECO:0000256" key="1">
    <source>
        <dbReference type="ARBA" id="ARBA00001933"/>
    </source>
</evidence>
<dbReference type="Pfam" id="PF00202">
    <property type="entry name" value="Aminotran_3"/>
    <property type="match status" value="1"/>
</dbReference>
<dbReference type="Gene3D" id="3.90.1150.10">
    <property type="entry name" value="Aspartate Aminotransferase, domain 1"/>
    <property type="match status" value="1"/>
</dbReference>
<dbReference type="InterPro" id="IPR010164">
    <property type="entry name" value="Orn_aminotrans"/>
</dbReference>
<dbReference type="PIRSF" id="PIRSF000521">
    <property type="entry name" value="Transaminase_4ab_Lys_Orn"/>
    <property type="match status" value="1"/>
</dbReference>
<gene>
    <name evidence="8" type="ORF">LCGC14_1223880</name>
</gene>
<reference evidence="8" key="1">
    <citation type="journal article" date="2015" name="Nature">
        <title>Complex archaea that bridge the gap between prokaryotes and eukaryotes.</title>
        <authorList>
            <person name="Spang A."/>
            <person name="Saw J.H."/>
            <person name="Jorgensen S.L."/>
            <person name="Zaremba-Niedzwiedzka K."/>
            <person name="Martijn J."/>
            <person name="Lind A.E."/>
            <person name="van Eijk R."/>
            <person name="Schleper C."/>
            <person name="Guy L."/>
            <person name="Ettema T.J."/>
        </authorList>
    </citation>
    <scope>NUCLEOTIDE SEQUENCE</scope>
</reference>
<dbReference type="GO" id="GO:0055129">
    <property type="term" value="P:L-proline biosynthetic process"/>
    <property type="evidence" value="ECO:0007669"/>
    <property type="project" value="UniProtKB-UniPathway"/>
</dbReference>
<evidence type="ECO:0000256" key="6">
    <source>
        <dbReference type="ARBA" id="ARBA00022898"/>
    </source>
</evidence>
<proteinExistence type="predicted"/>
<dbReference type="SUPFAM" id="SSF53383">
    <property type="entry name" value="PLP-dependent transferases"/>
    <property type="match status" value="1"/>
</dbReference>
<dbReference type="InterPro" id="IPR015422">
    <property type="entry name" value="PyrdxlP-dep_Trfase_small"/>
</dbReference>
<dbReference type="EMBL" id="LAZR01006470">
    <property type="protein sequence ID" value="KKM91900.1"/>
    <property type="molecule type" value="Genomic_DNA"/>
</dbReference>
<dbReference type="UniPathway" id="UPA00098">
    <property type="reaction ID" value="UER00358"/>
</dbReference>
<dbReference type="FunFam" id="3.40.640.10:FF:000011">
    <property type="entry name" value="Ornithine aminotransferase"/>
    <property type="match status" value="1"/>
</dbReference>
<protein>
    <recommendedName>
        <fullName evidence="3">ornithine aminotransferase</fullName>
        <ecNumber evidence="3">2.6.1.13</ecNumber>
    </recommendedName>
    <alternativeName>
        <fullName evidence="7">Ornithine--oxo-acid aminotransferase</fullName>
    </alternativeName>
</protein>
<dbReference type="Gene3D" id="3.40.640.10">
    <property type="entry name" value="Type I PLP-dependent aspartate aminotransferase-like (Major domain)"/>
    <property type="match status" value="1"/>
</dbReference>
<dbReference type="FunFam" id="3.90.1150.10:FF:000152">
    <property type="entry name" value="Ornithine aminotransferase"/>
    <property type="match status" value="1"/>
</dbReference>
<keyword evidence="5" id="KW-0808">Transferase</keyword>
<accession>A0A0F9NSU1</accession>
<comment type="pathway">
    <text evidence="2">Amino-acid biosynthesis; L-proline biosynthesis; L-glutamate 5-semialdehyde from L-ornithine: step 1/1.</text>
</comment>
<comment type="cofactor">
    <cofactor evidence="1">
        <name>pyridoxal 5'-phosphate</name>
        <dbReference type="ChEBI" id="CHEBI:597326"/>
    </cofactor>
</comment>
<evidence type="ECO:0000256" key="4">
    <source>
        <dbReference type="ARBA" id="ARBA00022576"/>
    </source>
</evidence>
<dbReference type="InterPro" id="IPR050103">
    <property type="entry name" value="Class-III_PLP-dep_AT"/>
</dbReference>
<keyword evidence="6" id="KW-0663">Pyridoxal phosphate</keyword>
<dbReference type="NCBIfam" id="TIGR01885">
    <property type="entry name" value="Orn_aminotrans"/>
    <property type="match status" value="1"/>
</dbReference>
<evidence type="ECO:0000313" key="8">
    <source>
        <dbReference type="EMBL" id="KKM91900.1"/>
    </source>
</evidence>
<evidence type="ECO:0000256" key="5">
    <source>
        <dbReference type="ARBA" id="ARBA00022679"/>
    </source>
</evidence>
<keyword evidence="4" id="KW-0032">Aminotransferase</keyword>
<comment type="caution">
    <text evidence="8">The sequence shown here is derived from an EMBL/GenBank/DDBJ whole genome shotgun (WGS) entry which is preliminary data.</text>
</comment>
<dbReference type="InterPro" id="IPR015421">
    <property type="entry name" value="PyrdxlP-dep_Trfase_major"/>
</dbReference>
<dbReference type="PANTHER" id="PTHR11986">
    <property type="entry name" value="AMINOTRANSFERASE CLASS III"/>
    <property type="match status" value="1"/>
</dbReference>